<gene>
    <name evidence="1" type="ORF">M5K25_001827</name>
</gene>
<protein>
    <submittedName>
        <fullName evidence="1">Uncharacterized protein</fullName>
    </submittedName>
</protein>
<comment type="caution">
    <text evidence="1">The sequence shown here is derived from an EMBL/GenBank/DDBJ whole genome shotgun (WGS) entry which is preliminary data.</text>
</comment>
<name>A0ABD0VSW4_DENTH</name>
<accession>A0ABD0VSW4</accession>
<dbReference type="Proteomes" id="UP001552299">
    <property type="component" value="Unassembled WGS sequence"/>
</dbReference>
<proteinExistence type="predicted"/>
<dbReference type="AlphaFoldDB" id="A0ABD0VSW4"/>
<reference evidence="1 2" key="1">
    <citation type="journal article" date="2024" name="Plant Biotechnol. J.">
        <title>Dendrobium thyrsiflorum genome and its molecular insights into genes involved in important horticultural traits.</title>
        <authorList>
            <person name="Chen B."/>
            <person name="Wang J.Y."/>
            <person name="Zheng P.J."/>
            <person name="Li K.L."/>
            <person name="Liang Y.M."/>
            <person name="Chen X.F."/>
            <person name="Zhang C."/>
            <person name="Zhao X."/>
            <person name="He X."/>
            <person name="Zhang G.Q."/>
            <person name="Liu Z.J."/>
            <person name="Xu Q."/>
        </authorList>
    </citation>
    <scope>NUCLEOTIDE SEQUENCE [LARGE SCALE GENOMIC DNA]</scope>
    <source>
        <strain evidence="1">GZMU011</strain>
    </source>
</reference>
<evidence type="ECO:0000313" key="2">
    <source>
        <dbReference type="Proteomes" id="UP001552299"/>
    </source>
</evidence>
<sequence length="278" mass="32603">MLWTKQGMYIFFLFLFLYTEINNINDRKMHLISWNSLARPKCKGAWFRAKFESLWKPPPPSASKFWKLICQIAHNIKSLICLSVAPSCNFSMLWDPWCNGKLLSKYFNSNRLSYLSVNDFIQNGNWSLPDYIPDFVKGIILDINILVHPTLTLAGSSNPSFKSFTVYFYSHLEDVDWCKFIWHKNYSLRFAYGILIPSNKAGVVIVMREYQCQFSHDTRTQLFQWDSNQVELHAILAIKDLDNAAFFELRPMARKIDDHSSLHSQSYSFSFLLMQMKI</sequence>
<keyword evidence="2" id="KW-1185">Reference proteome</keyword>
<dbReference type="EMBL" id="JANQDX010000002">
    <property type="protein sequence ID" value="KAL0927635.1"/>
    <property type="molecule type" value="Genomic_DNA"/>
</dbReference>
<organism evidence="1 2">
    <name type="scientific">Dendrobium thyrsiflorum</name>
    <name type="common">Pinecone-like raceme dendrobium</name>
    <name type="synonym">Orchid</name>
    <dbReference type="NCBI Taxonomy" id="117978"/>
    <lineage>
        <taxon>Eukaryota</taxon>
        <taxon>Viridiplantae</taxon>
        <taxon>Streptophyta</taxon>
        <taxon>Embryophyta</taxon>
        <taxon>Tracheophyta</taxon>
        <taxon>Spermatophyta</taxon>
        <taxon>Magnoliopsida</taxon>
        <taxon>Liliopsida</taxon>
        <taxon>Asparagales</taxon>
        <taxon>Orchidaceae</taxon>
        <taxon>Epidendroideae</taxon>
        <taxon>Malaxideae</taxon>
        <taxon>Dendrobiinae</taxon>
        <taxon>Dendrobium</taxon>
    </lineage>
</organism>
<evidence type="ECO:0000313" key="1">
    <source>
        <dbReference type="EMBL" id="KAL0927635.1"/>
    </source>
</evidence>